<dbReference type="Gene3D" id="1.10.1200.10">
    <property type="entry name" value="ACP-like"/>
    <property type="match status" value="1"/>
</dbReference>
<reference evidence="2" key="1">
    <citation type="submission" date="2013-07" db="EMBL/GenBank/DDBJ databases">
        <title>Midgut Transcriptome Profiling of Anoplphora glabripennis, a Lignocellulose Degrading, Wood-Boring Cerambycid.</title>
        <authorList>
            <person name="Scully E.D."/>
            <person name="Hoover K."/>
            <person name="Carlson J.E."/>
            <person name="Tien M."/>
            <person name="Geib S.M."/>
        </authorList>
    </citation>
    <scope>NUCLEOTIDE SEQUENCE</scope>
</reference>
<proteinExistence type="predicted"/>
<dbReference type="Pfam" id="PF08659">
    <property type="entry name" value="KR"/>
    <property type="match status" value="1"/>
</dbReference>
<dbReference type="AlphaFoldDB" id="V5GB37"/>
<dbReference type="PANTHER" id="PTHR43775">
    <property type="entry name" value="FATTY ACID SYNTHASE"/>
    <property type="match status" value="1"/>
</dbReference>
<organism evidence="2">
    <name type="scientific">Anoplophora glabripennis</name>
    <name type="common">Asian longhorn beetle</name>
    <name type="synonym">Anoplophora nobilis</name>
    <dbReference type="NCBI Taxonomy" id="217634"/>
    <lineage>
        <taxon>Eukaryota</taxon>
        <taxon>Metazoa</taxon>
        <taxon>Ecdysozoa</taxon>
        <taxon>Arthropoda</taxon>
        <taxon>Hexapoda</taxon>
        <taxon>Insecta</taxon>
        <taxon>Pterygota</taxon>
        <taxon>Neoptera</taxon>
        <taxon>Endopterygota</taxon>
        <taxon>Coleoptera</taxon>
        <taxon>Polyphaga</taxon>
        <taxon>Cucujiformia</taxon>
        <taxon>Chrysomeloidea</taxon>
        <taxon>Cerambycidae</taxon>
        <taxon>Lamiinae</taxon>
        <taxon>Lamiini</taxon>
        <taxon>Anoplophora</taxon>
    </lineage>
</organism>
<dbReference type="InterPro" id="IPR036291">
    <property type="entry name" value="NAD(P)-bd_dom_sf"/>
</dbReference>
<feature type="domain" description="Ketoreductase (KR)" evidence="1">
    <location>
        <begin position="6"/>
        <end position="58"/>
    </location>
</feature>
<name>V5GB37_ANOGL</name>
<dbReference type="EMBL" id="GALX01007242">
    <property type="protein sequence ID" value="JAB61224.1"/>
    <property type="molecule type" value="Transcribed_RNA"/>
</dbReference>
<sequence>RTICPDLKDFVVFSSYVGGRGNAGQTNYAMANSVMERVCEKRKRDGYPALAIEWGPIGDVGIITETIGDRDMEIGGTLQQSISSCLQVLDTLLTQREASVVSSMVVANKQEPISTDNIVDALINILGLRDAKYVSLHSTLPKLGMDSMT</sequence>
<dbReference type="InterPro" id="IPR050091">
    <property type="entry name" value="PKS_NRPS_Biosynth_Enz"/>
</dbReference>
<dbReference type="InterPro" id="IPR036736">
    <property type="entry name" value="ACP-like_sf"/>
</dbReference>
<protein>
    <submittedName>
        <fullName evidence="2">Fatty acid synthase</fullName>
    </submittedName>
</protein>
<dbReference type="InterPro" id="IPR013968">
    <property type="entry name" value="PKS_KR"/>
</dbReference>
<feature type="non-terminal residue" evidence="2">
    <location>
        <position position="149"/>
    </location>
</feature>
<dbReference type="PANTHER" id="PTHR43775:SF23">
    <property type="entry name" value="FATTY ACID SYNTHASE 3"/>
    <property type="match status" value="1"/>
</dbReference>
<accession>V5GB37</accession>
<gene>
    <name evidence="2" type="primary">FAS</name>
</gene>
<dbReference type="GO" id="GO:0004312">
    <property type="term" value="F:fatty acid synthase activity"/>
    <property type="evidence" value="ECO:0007669"/>
    <property type="project" value="TreeGrafter"/>
</dbReference>
<feature type="non-terminal residue" evidence="2">
    <location>
        <position position="1"/>
    </location>
</feature>
<dbReference type="GO" id="GO:0006633">
    <property type="term" value="P:fatty acid biosynthetic process"/>
    <property type="evidence" value="ECO:0007669"/>
    <property type="project" value="TreeGrafter"/>
</dbReference>
<dbReference type="SUPFAM" id="SSF51735">
    <property type="entry name" value="NAD(P)-binding Rossmann-fold domains"/>
    <property type="match status" value="1"/>
</dbReference>
<evidence type="ECO:0000313" key="2">
    <source>
        <dbReference type="EMBL" id="JAB61224.1"/>
    </source>
</evidence>
<evidence type="ECO:0000259" key="1">
    <source>
        <dbReference type="Pfam" id="PF08659"/>
    </source>
</evidence>
<dbReference type="Gene3D" id="3.40.50.720">
    <property type="entry name" value="NAD(P)-binding Rossmann-like Domain"/>
    <property type="match status" value="1"/>
</dbReference>